<name>A0A815SX26_9BILA</name>
<gene>
    <name evidence="1" type="ORF">ZHD862_LOCUS37162</name>
</gene>
<dbReference type="EMBL" id="CAJNOT010006699">
    <property type="protein sequence ID" value="CAF1494400.1"/>
    <property type="molecule type" value="Genomic_DNA"/>
</dbReference>
<dbReference type="AlphaFoldDB" id="A0A815SX26"/>
<sequence>NNSSFMAEKIVYNDSKIKLMNSEKSTMNIYDDIIISTNSSMSIFNLCNDMAKKIKDEAVNVIEDTFINANSKT</sequence>
<accession>A0A815SX26</accession>
<feature type="non-terminal residue" evidence="1">
    <location>
        <position position="1"/>
    </location>
</feature>
<evidence type="ECO:0000313" key="2">
    <source>
        <dbReference type="Proteomes" id="UP000663864"/>
    </source>
</evidence>
<reference evidence="1" key="1">
    <citation type="submission" date="2021-02" db="EMBL/GenBank/DDBJ databases">
        <authorList>
            <person name="Nowell W R."/>
        </authorList>
    </citation>
    <scope>NUCLEOTIDE SEQUENCE</scope>
</reference>
<organism evidence="1 2">
    <name type="scientific">Rotaria sordida</name>
    <dbReference type="NCBI Taxonomy" id="392033"/>
    <lineage>
        <taxon>Eukaryota</taxon>
        <taxon>Metazoa</taxon>
        <taxon>Spiralia</taxon>
        <taxon>Gnathifera</taxon>
        <taxon>Rotifera</taxon>
        <taxon>Eurotatoria</taxon>
        <taxon>Bdelloidea</taxon>
        <taxon>Philodinida</taxon>
        <taxon>Philodinidae</taxon>
        <taxon>Rotaria</taxon>
    </lineage>
</organism>
<evidence type="ECO:0000313" key="1">
    <source>
        <dbReference type="EMBL" id="CAF1494400.1"/>
    </source>
</evidence>
<proteinExistence type="predicted"/>
<dbReference type="Proteomes" id="UP000663864">
    <property type="component" value="Unassembled WGS sequence"/>
</dbReference>
<comment type="caution">
    <text evidence="1">The sequence shown here is derived from an EMBL/GenBank/DDBJ whole genome shotgun (WGS) entry which is preliminary data.</text>
</comment>
<protein>
    <submittedName>
        <fullName evidence="1">Uncharacterized protein</fullName>
    </submittedName>
</protein>